<dbReference type="Gene3D" id="3.20.20.450">
    <property type="entry name" value="EAL domain"/>
    <property type="match status" value="1"/>
</dbReference>
<organism evidence="3 4">
    <name type="scientific">Ancylobacter novellus</name>
    <name type="common">Thiobacillus novellus</name>
    <dbReference type="NCBI Taxonomy" id="921"/>
    <lineage>
        <taxon>Bacteria</taxon>
        <taxon>Pseudomonadati</taxon>
        <taxon>Pseudomonadota</taxon>
        <taxon>Alphaproteobacteria</taxon>
        <taxon>Hyphomicrobiales</taxon>
        <taxon>Xanthobacteraceae</taxon>
        <taxon>Ancylobacter</taxon>
    </lineage>
</organism>
<dbReference type="PANTHER" id="PTHR33121">
    <property type="entry name" value="CYCLIC DI-GMP PHOSPHODIESTERASE PDEF"/>
    <property type="match status" value="1"/>
</dbReference>
<gene>
    <name evidence="3" type="ORF">DI549_11440</name>
</gene>
<dbReference type="AlphaFoldDB" id="A0A2W5QZR4"/>
<sequence length="156" mass="16767">MTEHAFVDDYTDLLSSLSQLRSRGFQLAVDDAGAGYSCLQHILQLRPDLIKLDMCLTRDIDRDPARKALASALVRFARDTGCRIIAEGVETEAELRTLHSIGVAKAQGYLLGRPMPFSAAMQIVEGADPSAEAEEPCSPPASMDLADQMSAGSAGR</sequence>
<dbReference type="CDD" id="cd01948">
    <property type="entry name" value="EAL"/>
    <property type="match status" value="1"/>
</dbReference>
<evidence type="ECO:0000259" key="2">
    <source>
        <dbReference type="PROSITE" id="PS50883"/>
    </source>
</evidence>
<dbReference type="InterPro" id="IPR050706">
    <property type="entry name" value="Cyclic-di-GMP_PDE-like"/>
</dbReference>
<dbReference type="Proteomes" id="UP000248887">
    <property type="component" value="Unassembled WGS sequence"/>
</dbReference>
<dbReference type="PROSITE" id="PS50883">
    <property type="entry name" value="EAL"/>
    <property type="match status" value="1"/>
</dbReference>
<dbReference type="InterPro" id="IPR035919">
    <property type="entry name" value="EAL_sf"/>
</dbReference>
<accession>A0A2W5QZR4</accession>
<comment type="caution">
    <text evidence="3">The sequence shown here is derived from an EMBL/GenBank/DDBJ whole genome shotgun (WGS) entry which is preliminary data.</text>
</comment>
<protein>
    <recommendedName>
        <fullName evidence="2">EAL domain-containing protein</fullName>
    </recommendedName>
</protein>
<proteinExistence type="predicted"/>
<evidence type="ECO:0000313" key="4">
    <source>
        <dbReference type="Proteomes" id="UP000248887"/>
    </source>
</evidence>
<dbReference type="EMBL" id="QFQD01000032">
    <property type="protein sequence ID" value="PZQ82372.1"/>
    <property type="molecule type" value="Genomic_DNA"/>
</dbReference>
<evidence type="ECO:0000256" key="1">
    <source>
        <dbReference type="SAM" id="MobiDB-lite"/>
    </source>
</evidence>
<feature type="region of interest" description="Disordered" evidence="1">
    <location>
        <begin position="128"/>
        <end position="156"/>
    </location>
</feature>
<dbReference type="InterPro" id="IPR001633">
    <property type="entry name" value="EAL_dom"/>
</dbReference>
<name>A0A2W5QZR4_ANCNO</name>
<dbReference type="SUPFAM" id="SSF141868">
    <property type="entry name" value="EAL domain-like"/>
    <property type="match status" value="1"/>
</dbReference>
<dbReference type="GO" id="GO:0071111">
    <property type="term" value="F:cyclic-guanylate-specific phosphodiesterase activity"/>
    <property type="evidence" value="ECO:0007669"/>
    <property type="project" value="InterPro"/>
</dbReference>
<evidence type="ECO:0000313" key="3">
    <source>
        <dbReference type="EMBL" id="PZQ82372.1"/>
    </source>
</evidence>
<dbReference type="SMART" id="SM00052">
    <property type="entry name" value="EAL"/>
    <property type="match status" value="1"/>
</dbReference>
<reference evidence="3 4" key="1">
    <citation type="submission" date="2017-08" db="EMBL/GenBank/DDBJ databases">
        <title>Infants hospitalized years apart are colonized by the same room-sourced microbial strains.</title>
        <authorList>
            <person name="Brooks B."/>
            <person name="Olm M.R."/>
            <person name="Firek B.A."/>
            <person name="Baker R."/>
            <person name="Thomas B.C."/>
            <person name="Morowitz M.J."/>
            <person name="Banfield J.F."/>
        </authorList>
    </citation>
    <scope>NUCLEOTIDE SEQUENCE [LARGE SCALE GENOMIC DNA]</scope>
    <source>
        <strain evidence="3">S2_005_001_R2_27</strain>
    </source>
</reference>
<dbReference type="Pfam" id="PF00563">
    <property type="entry name" value="EAL"/>
    <property type="match status" value="1"/>
</dbReference>
<feature type="domain" description="EAL" evidence="2">
    <location>
        <begin position="1"/>
        <end position="128"/>
    </location>
</feature>
<dbReference type="PANTHER" id="PTHR33121:SF70">
    <property type="entry name" value="SIGNALING PROTEIN YKOW"/>
    <property type="match status" value="1"/>
</dbReference>